<evidence type="ECO:0008006" key="4">
    <source>
        <dbReference type="Google" id="ProtNLM"/>
    </source>
</evidence>
<feature type="compositionally biased region" description="Basic and acidic residues" evidence="1">
    <location>
        <begin position="680"/>
        <end position="700"/>
    </location>
</feature>
<comment type="caution">
    <text evidence="2">The sequence shown here is derived from an EMBL/GenBank/DDBJ whole genome shotgun (WGS) entry which is preliminary data.</text>
</comment>
<dbReference type="SUPFAM" id="SSF116846">
    <property type="entry name" value="MIT domain"/>
    <property type="match status" value="1"/>
</dbReference>
<dbReference type="AlphaFoldDB" id="A0A9P6SZZ2"/>
<feature type="compositionally biased region" description="Low complexity" evidence="1">
    <location>
        <begin position="76"/>
        <end position="85"/>
    </location>
</feature>
<gene>
    <name evidence="2" type="ORF">BGZ80_010340</name>
</gene>
<feature type="compositionally biased region" description="Acidic residues" evidence="1">
    <location>
        <begin position="570"/>
        <end position="585"/>
    </location>
</feature>
<feature type="compositionally biased region" description="Acidic residues" evidence="1">
    <location>
        <begin position="611"/>
        <end position="622"/>
    </location>
</feature>
<feature type="compositionally biased region" description="Low complexity" evidence="1">
    <location>
        <begin position="590"/>
        <end position="605"/>
    </location>
</feature>
<dbReference type="Proteomes" id="UP000703661">
    <property type="component" value="Unassembled WGS sequence"/>
</dbReference>
<feature type="compositionally biased region" description="Pro residues" evidence="1">
    <location>
        <begin position="14"/>
        <end position="26"/>
    </location>
</feature>
<feature type="region of interest" description="Disordered" evidence="1">
    <location>
        <begin position="260"/>
        <end position="286"/>
    </location>
</feature>
<evidence type="ECO:0000256" key="1">
    <source>
        <dbReference type="SAM" id="MobiDB-lite"/>
    </source>
</evidence>
<dbReference type="EMBL" id="JAAAID010000709">
    <property type="protein sequence ID" value="KAG0014613.1"/>
    <property type="molecule type" value="Genomic_DNA"/>
</dbReference>
<feature type="compositionally biased region" description="Low complexity" evidence="1">
    <location>
        <begin position="726"/>
        <end position="779"/>
    </location>
</feature>
<keyword evidence="3" id="KW-1185">Reference proteome</keyword>
<proteinExistence type="predicted"/>
<feature type="compositionally biased region" description="Polar residues" evidence="1">
    <location>
        <begin position="334"/>
        <end position="352"/>
    </location>
</feature>
<feature type="compositionally biased region" description="Basic and acidic residues" evidence="1">
    <location>
        <begin position="89"/>
        <end position="103"/>
    </location>
</feature>
<feature type="compositionally biased region" description="Low complexity" evidence="1">
    <location>
        <begin position="262"/>
        <end position="286"/>
    </location>
</feature>
<organism evidence="2 3">
    <name type="scientific">Entomortierella chlamydospora</name>
    <dbReference type="NCBI Taxonomy" id="101097"/>
    <lineage>
        <taxon>Eukaryota</taxon>
        <taxon>Fungi</taxon>
        <taxon>Fungi incertae sedis</taxon>
        <taxon>Mucoromycota</taxon>
        <taxon>Mortierellomycotina</taxon>
        <taxon>Mortierellomycetes</taxon>
        <taxon>Mortierellales</taxon>
        <taxon>Mortierellaceae</taxon>
        <taxon>Entomortierella</taxon>
    </lineage>
</organism>
<reference evidence="2" key="1">
    <citation type="journal article" date="2020" name="Fungal Divers.">
        <title>Resolving the Mortierellaceae phylogeny through synthesis of multi-gene phylogenetics and phylogenomics.</title>
        <authorList>
            <person name="Vandepol N."/>
            <person name="Liber J."/>
            <person name="Desiro A."/>
            <person name="Na H."/>
            <person name="Kennedy M."/>
            <person name="Barry K."/>
            <person name="Grigoriev I.V."/>
            <person name="Miller A.N."/>
            <person name="O'Donnell K."/>
            <person name="Stajich J.E."/>
            <person name="Bonito G."/>
        </authorList>
    </citation>
    <scope>NUCLEOTIDE SEQUENCE</scope>
    <source>
        <strain evidence="2">NRRL 2769</strain>
    </source>
</reference>
<evidence type="ECO:0000313" key="2">
    <source>
        <dbReference type="EMBL" id="KAG0014613.1"/>
    </source>
</evidence>
<feature type="compositionally biased region" description="Low complexity" evidence="1">
    <location>
        <begin position="33"/>
        <end position="53"/>
    </location>
</feature>
<evidence type="ECO:0000313" key="3">
    <source>
        <dbReference type="Proteomes" id="UP000703661"/>
    </source>
</evidence>
<feature type="compositionally biased region" description="Polar residues" evidence="1">
    <location>
        <begin position="792"/>
        <end position="804"/>
    </location>
</feature>
<feature type="region of interest" description="Disordered" evidence="1">
    <location>
        <begin position="387"/>
        <end position="434"/>
    </location>
</feature>
<feature type="region of interest" description="Disordered" evidence="1">
    <location>
        <begin position="1"/>
        <end position="103"/>
    </location>
</feature>
<feature type="compositionally biased region" description="Basic and acidic residues" evidence="1">
    <location>
        <begin position="896"/>
        <end position="910"/>
    </location>
</feature>
<accession>A0A9P6SZZ2</accession>
<feature type="compositionally biased region" description="Basic residues" evidence="1">
    <location>
        <begin position="668"/>
        <end position="679"/>
    </location>
</feature>
<feature type="region of interest" description="Disordered" evidence="1">
    <location>
        <begin position="543"/>
        <end position="700"/>
    </location>
</feature>
<dbReference type="InterPro" id="IPR036181">
    <property type="entry name" value="MIT_dom_sf"/>
</dbReference>
<feature type="region of interest" description="Disordered" evidence="1">
    <location>
        <begin position="715"/>
        <end position="916"/>
    </location>
</feature>
<feature type="compositionally biased region" description="Basic residues" evidence="1">
    <location>
        <begin position="399"/>
        <end position="410"/>
    </location>
</feature>
<feature type="region of interest" description="Disordered" evidence="1">
    <location>
        <begin position="224"/>
        <end position="246"/>
    </location>
</feature>
<sequence>MSSRNKRSSTLANIPPPTGPPPPPPQSGHMSHGHSYSTASHSSQSSYSSHSGQLNAPGLTGYPGGPSSLDPPRPSLSPSGPNPLGRMRSSRERERDSDSRSDNEWRSIFDAALVKAQQAVQLDELQETTLAANLYAQAANDLGRVIPLCSSEKKKQSMLAIQAIYLDRVTQLRETLSNKKVGIPVSSYSAVNGGDGGYSHHNSIINQSRAYEDEFQQYPHQQYQSYQPMQQPQQQRYQQPQASQQYQLNSFHQTSLPHDQHYYQQQQQQQQYVQQVQQPEPPQQIQQEKGFRLFGKKRSKTQPSAPHPPEFDQNFHVQDHSDSLIDQQAGGINHNANSRHAPYGSTTSSSFTVPYAASPRTPSPSPIAVSPIYMTHPSEQSQVHDHIQQQAAEQPSKLSKWKPFGKKKSKSVSTGETGFNPHQEGTPTIPAFSPTIKPVSGVRLVDPSDHTDVYSYQKQADWYVEDVPADELEDEYQYEDRYYDEDDEDIDPFYIADTKGRAQIQTPKEEPQSKVRDALKQNAFIPPQEQNLSTRPSYSQLTTAIPPEADDQDTRSSPLADEKAYTANYTDDDESQGQEQEQTEEELQHQYHQQQWQDLQQQQQHYHAEEPYGEEGEDDDEAERFYEATNEDQTVPEHVSEAQLEHAAELEPELKPEPEPEAEAEKTKTRRTWYGKKKKDKSEKKKKEKENDTEHPHIDDVARLMDDALFGAALPRKPAKPVLKETVSSASVTQSVAGSTTQSVAASTTQSAAASITQSAAASTTQSAAASITQSIPASVSHSDEKHEEPQDVTQADANENEPASPTEAGGATQDGEGEIDASDAPKRTKSRAFGIFRSKKKKDSETQPQEVEEGSPLTPTETNEDTKSMNSHHTRQSSRSNDRYTIEMAAALAVRPKEKPKEKEDKGGVSDEYVPYEYQEDLEGPLMERVEVRENREVIGFVMVKSRFNILSLFVTIITIAY</sequence>
<feature type="compositionally biased region" description="Basic and acidic residues" evidence="1">
    <location>
        <begin position="638"/>
        <end position="667"/>
    </location>
</feature>
<feature type="region of interest" description="Disordered" evidence="1">
    <location>
        <begin position="328"/>
        <end position="371"/>
    </location>
</feature>
<name>A0A9P6SZZ2_9FUNG</name>
<protein>
    <recommendedName>
        <fullName evidence="4">MIT domain-containing protein</fullName>
    </recommendedName>
</protein>
<dbReference type="Gene3D" id="1.20.58.80">
    <property type="entry name" value="Phosphotransferase system, lactose/cellobiose-type IIA subunit"/>
    <property type="match status" value="1"/>
</dbReference>